<organism evidence="2 3">
    <name type="scientific">Aquatica leii</name>
    <dbReference type="NCBI Taxonomy" id="1421715"/>
    <lineage>
        <taxon>Eukaryota</taxon>
        <taxon>Metazoa</taxon>
        <taxon>Ecdysozoa</taxon>
        <taxon>Arthropoda</taxon>
        <taxon>Hexapoda</taxon>
        <taxon>Insecta</taxon>
        <taxon>Pterygota</taxon>
        <taxon>Neoptera</taxon>
        <taxon>Endopterygota</taxon>
        <taxon>Coleoptera</taxon>
        <taxon>Polyphaga</taxon>
        <taxon>Elateriformia</taxon>
        <taxon>Elateroidea</taxon>
        <taxon>Lampyridae</taxon>
        <taxon>Luciolinae</taxon>
        <taxon>Aquatica</taxon>
    </lineage>
</organism>
<feature type="signal peptide" evidence="1">
    <location>
        <begin position="1"/>
        <end position="19"/>
    </location>
</feature>
<dbReference type="Proteomes" id="UP001353858">
    <property type="component" value="Unassembled WGS sequence"/>
</dbReference>
<name>A0AAN7P3D6_9COLE</name>
<sequence>MKIAILLLTLFCLSPFCTGVDLKARDLLTPDTLLSFITKCFVNNLNSILVGDLCQLASLSRDLQRYILSSSPSNLHNVNSIFHTKLMNLSNLICEHLEFLAVNVEKVMNSVELPVADIKISINFKNGCNEGSG</sequence>
<keyword evidence="1" id="KW-0732">Signal</keyword>
<evidence type="ECO:0000313" key="3">
    <source>
        <dbReference type="Proteomes" id="UP001353858"/>
    </source>
</evidence>
<keyword evidence="3" id="KW-1185">Reference proteome</keyword>
<dbReference type="EMBL" id="JARPUR010000006">
    <property type="protein sequence ID" value="KAK4874508.1"/>
    <property type="molecule type" value="Genomic_DNA"/>
</dbReference>
<gene>
    <name evidence="2" type="ORF">RN001_013868</name>
</gene>
<accession>A0AAN7P3D6</accession>
<comment type="caution">
    <text evidence="2">The sequence shown here is derived from an EMBL/GenBank/DDBJ whole genome shotgun (WGS) entry which is preliminary data.</text>
</comment>
<evidence type="ECO:0000256" key="1">
    <source>
        <dbReference type="SAM" id="SignalP"/>
    </source>
</evidence>
<proteinExistence type="predicted"/>
<protein>
    <submittedName>
        <fullName evidence="2">Uncharacterized protein</fullName>
    </submittedName>
</protein>
<dbReference type="AlphaFoldDB" id="A0AAN7P3D6"/>
<reference evidence="3" key="1">
    <citation type="submission" date="2023-01" db="EMBL/GenBank/DDBJ databases">
        <title>Key to firefly adult light organ development and bioluminescence: homeobox transcription factors regulate luciferase expression and transportation to peroxisome.</title>
        <authorList>
            <person name="Fu X."/>
        </authorList>
    </citation>
    <scope>NUCLEOTIDE SEQUENCE [LARGE SCALE GENOMIC DNA]</scope>
</reference>
<feature type="chain" id="PRO_5042987141" evidence="1">
    <location>
        <begin position="20"/>
        <end position="133"/>
    </location>
</feature>
<evidence type="ECO:0000313" key="2">
    <source>
        <dbReference type="EMBL" id="KAK4874508.1"/>
    </source>
</evidence>